<dbReference type="InterPro" id="IPR008775">
    <property type="entry name" value="Phytyl_CoA_dOase-like"/>
</dbReference>
<organism evidence="1">
    <name type="scientific">marine metagenome</name>
    <dbReference type="NCBI Taxonomy" id="408172"/>
    <lineage>
        <taxon>unclassified sequences</taxon>
        <taxon>metagenomes</taxon>
        <taxon>ecological metagenomes</taxon>
    </lineage>
</organism>
<gene>
    <name evidence="1" type="ORF">METZ01_LOCUS230789</name>
</gene>
<sequence>PEISDRAILRKLDNPVYLRPVFRALAGEKGLLSLVEQIIGPGPKVFFSQIFFKAPNGGGPKPVHQDNFYFGPNDNESMVTAWVALDDADESNGCLYFGEGTNNDNVIPHIAPEGEPFNLLIPDDVASQYKMTPAPVRCGGVSFHHGNTLHQSSTNQSDRWRRACAMHYGNRETQLVNSALTYDTDAVVLF</sequence>
<dbReference type="PANTHER" id="PTHR20883">
    <property type="entry name" value="PHYTANOYL-COA DIOXYGENASE DOMAIN CONTAINING 1"/>
    <property type="match status" value="1"/>
</dbReference>
<dbReference type="AlphaFoldDB" id="A0A382GSV2"/>
<dbReference type="PANTHER" id="PTHR20883:SF46">
    <property type="entry name" value="PHYTANOYL-COA HYDROXYLASE"/>
    <property type="match status" value="1"/>
</dbReference>
<evidence type="ECO:0000313" key="1">
    <source>
        <dbReference type="EMBL" id="SVB77935.1"/>
    </source>
</evidence>
<dbReference type="Gene3D" id="2.60.120.620">
    <property type="entry name" value="q2cbj1_9rhob like domain"/>
    <property type="match status" value="1"/>
</dbReference>
<name>A0A382GSV2_9ZZZZ</name>
<protein>
    <recommendedName>
        <fullName evidence="2">Fe2OG dioxygenase domain-containing protein</fullName>
    </recommendedName>
</protein>
<proteinExistence type="predicted"/>
<evidence type="ECO:0008006" key="2">
    <source>
        <dbReference type="Google" id="ProtNLM"/>
    </source>
</evidence>
<accession>A0A382GSV2</accession>
<feature type="non-terminal residue" evidence="1">
    <location>
        <position position="1"/>
    </location>
</feature>
<reference evidence="1" key="1">
    <citation type="submission" date="2018-05" db="EMBL/GenBank/DDBJ databases">
        <authorList>
            <person name="Lanie J.A."/>
            <person name="Ng W.-L."/>
            <person name="Kazmierczak K.M."/>
            <person name="Andrzejewski T.M."/>
            <person name="Davidsen T.M."/>
            <person name="Wayne K.J."/>
            <person name="Tettelin H."/>
            <person name="Glass J.I."/>
            <person name="Rusch D."/>
            <person name="Podicherti R."/>
            <person name="Tsui H.-C.T."/>
            <person name="Winkler M.E."/>
        </authorList>
    </citation>
    <scope>NUCLEOTIDE SEQUENCE</scope>
</reference>
<dbReference type="Pfam" id="PF05721">
    <property type="entry name" value="PhyH"/>
    <property type="match status" value="1"/>
</dbReference>
<dbReference type="SUPFAM" id="SSF51197">
    <property type="entry name" value="Clavaminate synthase-like"/>
    <property type="match status" value="1"/>
</dbReference>
<dbReference type="EMBL" id="UINC01057117">
    <property type="protein sequence ID" value="SVB77935.1"/>
    <property type="molecule type" value="Genomic_DNA"/>
</dbReference>